<dbReference type="AlphaFoldDB" id="A0A421B579"/>
<proteinExistence type="predicted"/>
<reference evidence="1 2" key="1">
    <citation type="submission" date="2018-10" db="EMBL/GenBank/DDBJ databases">
        <title>Genomic Encyclopedia of Archaeal and Bacterial Type Strains, Phase II (KMG-II): from individual species to whole genera.</title>
        <authorList>
            <person name="Goeker M."/>
        </authorList>
    </citation>
    <scope>NUCLEOTIDE SEQUENCE [LARGE SCALE GENOMIC DNA]</scope>
    <source>
        <strain evidence="1 2">DSM 45657</strain>
    </source>
</reference>
<gene>
    <name evidence="1" type="ORF">CLV68_3917</name>
</gene>
<dbReference type="RefSeq" id="WP_121392210.1">
    <property type="nucleotide sequence ID" value="NZ_RCDD01000002.1"/>
</dbReference>
<dbReference type="EMBL" id="RCDD01000002">
    <property type="protein sequence ID" value="RLK59430.1"/>
    <property type="molecule type" value="Genomic_DNA"/>
</dbReference>
<evidence type="ECO:0000313" key="2">
    <source>
        <dbReference type="Proteomes" id="UP000282454"/>
    </source>
</evidence>
<protein>
    <submittedName>
        <fullName evidence="1">Uncharacterized protein</fullName>
    </submittedName>
</protein>
<comment type="caution">
    <text evidence="1">The sequence shown here is derived from an EMBL/GenBank/DDBJ whole genome shotgun (WGS) entry which is preliminary data.</text>
</comment>
<sequence length="60" mass="6577">MSALTDRGLDDLLAFRSALIKAFVRAADWRQTPPSRASHSLSAATGWERIDSVRFGGQES</sequence>
<evidence type="ECO:0000313" key="1">
    <source>
        <dbReference type="EMBL" id="RLK59430.1"/>
    </source>
</evidence>
<accession>A0A421B579</accession>
<dbReference type="Proteomes" id="UP000282454">
    <property type="component" value="Unassembled WGS sequence"/>
</dbReference>
<keyword evidence="2" id="KW-1185">Reference proteome</keyword>
<organism evidence="1 2">
    <name type="scientific">Actinokineospora cianjurensis</name>
    <dbReference type="NCBI Taxonomy" id="585224"/>
    <lineage>
        <taxon>Bacteria</taxon>
        <taxon>Bacillati</taxon>
        <taxon>Actinomycetota</taxon>
        <taxon>Actinomycetes</taxon>
        <taxon>Pseudonocardiales</taxon>
        <taxon>Pseudonocardiaceae</taxon>
        <taxon>Actinokineospora</taxon>
    </lineage>
</organism>
<name>A0A421B579_9PSEU</name>